<dbReference type="Proteomes" id="UP001153069">
    <property type="component" value="Unassembled WGS sequence"/>
</dbReference>
<feature type="compositionally biased region" description="Basic and acidic residues" evidence="1">
    <location>
        <begin position="716"/>
        <end position="725"/>
    </location>
</feature>
<feature type="compositionally biased region" description="Basic and acidic residues" evidence="1">
    <location>
        <begin position="766"/>
        <end position="787"/>
    </location>
</feature>
<feature type="compositionally biased region" description="Basic and acidic residues" evidence="1">
    <location>
        <begin position="732"/>
        <end position="753"/>
    </location>
</feature>
<keyword evidence="3" id="KW-1185">Reference proteome</keyword>
<feature type="region of interest" description="Disordered" evidence="1">
    <location>
        <begin position="495"/>
        <end position="845"/>
    </location>
</feature>
<dbReference type="AlphaFoldDB" id="A0A9N8HLT9"/>
<accession>A0A9N8HLT9</accession>
<feature type="compositionally biased region" description="Acidic residues" evidence="1">
    <location>
        <begin position="604"/>
        <end position="613"/>
    </location>
</feature>
<dbReference type="GO" id="GO:0000724">
    <property type="term" value="P:double-strand break repair via homologous recombination"/>
    <property type="evidence" value="ECO:0007669"/>
    <property type="project" value="TreeGrafter"/>
</dbReference>
<feature type="compositionally biased region" description="Basic and acidic residues" evidence="1">
    <location>
        <begin position="637"/>
        <end position="683"/>
    </location>
</feature>
<feature type="region of interest" description="Disordered" evidence="1">
    <location>
        <begin position="126"/>
        <end position="166"/>
    </location>
</feature>
<evidence type="ECO:0000313" key="2">
    <source>
        <dbReference type="EMBL" id="CAB9515248.1"/>
    </source>
</evidence>
<dbReference type="PANTHER" id="PTHR12162">
    <property type="entry name" value="NIBRIN-RELATED"/>
    <property type="match status" value="1"/>
</dbReference>
<dbReference type="InterPro" id="IPR040227">
    <property type="entry name" value="Nibrin-rel"/>
</dbReference>
<feature type="compositionally biased region" description="Basic and acidic residues" evidence="1">
    <location>
        <begin position="938"/>
        <end position="955"/>
    </location>
</feature>
<feature type="compositionally biased region" description="Basic and acidic residues" evidence="1">
    <location>
        <begin position="499"/>
        <end position="563"/>
    </location>
</feature>
<feature type="compositionally biased region" description="Polar residues" evidence="1">
    <location>
        <begin position="627"/>
        <end position="636"/>
    </location>
</feature>
<dbReference type="GO" id="GO:0007095">
    <property type="term" value="P:mitotic G2 DNA damage checkpoint signaling"/>
    <property type="evidence" value="ECO:0007669"/>
    <property type="project" value="InterPro"/>
</dbReference>
<evidence type="ECO:0000313" key="3">
    <source>
        <dbReference type="Proteomes" id="UP001153069"/>
    </source>
</evidence>
<evidence type="ECO:0000256" key="1">
    <source>
        <dbReference type="SAM" id="MobiDB-lite"/>
    </source>
</evidence>
<protein>
    <submittedName>
        <fullName evidence="2">Uncharacterized protein</fullName>
    </submittedName>
</protein>
<gene>
    <name evidence="2" type="ORF">SEMRO_702_G189900.1</name>
</gene>
<name>A0A9N8HLT9_9STRA</name>
<feature type="compositionally biased region" description="Acidic residues" evidence="1">
    <location>
        <begin position="150"/>
        <end position="163"/>
    </location>
</feature>
<dbReference type="GO" id="GO:0030870">
    <property type="term" value="C:Mre11 complex"/>
    <property type="evidence" value="ECO:0007669"/>
    <property type="project" value="InterPro"/>
</dbReference>
<dbReference type="GO" id="GO:0003684">
    <property type="term" value="F:damaged DNA binding"/>
    <property type="evidence" value="ECO:0007669"/>
    <property type="project" value="TreeGrafter"/>
</dbReference>
<feature type="region of interest" description="Disordered" evidence="1">
    <location>
        <begin position="938"/>
        <end position="989"/>
    </location>
</feature>
<dbReference type="EMBL" id="CAICTM010000701">
    <property type="protein sequence ID" value="CAB9515248.1"/>
    <property type="molecule type" value="Genomic_DNA"/>
</dbReference>
<sequence>MYRVDVYAVEDEKTKARSTHGPFYACLSAASNDGRLLTAGRKNATIVLPKDKSVSRDHVHLYLMSKNPDHQKELNNDDTTMAVAAAMKPNSAEETEACDQNPMGMALLVKNLGKFGTIVLALAPKEDNTSTTSSQAPVSKKPKNGSDTDGGSDTEDESQEMEIEAAVSQGKLPEAIAGVKLTGAIQQIHASLVQEQKSHRPLALKKLDAKESFAVPGNATTIILQTGQYGSTIILTRMDLQICRSGWGNSKKLVERMQTQLYGVGATLLDDDIEEMLFKAAAKTKRMDGSFYDKNVLPKNSPALPPTIYMAVPKRQSVPKQLIAWNLGFPSVTLEFLETLLKRKSPEDAWPNLAEFNPPSAVAAKDLDADFWDKQAPNPSTLWETCTFLSTSDKSKDNESIVRAAGGSVIQVYNRDESEAKKQIEAVLKNPAKKDGVFSITASGRSKIRTWIKDQGIPHLKQKDIVILLCRQEPLKDDKTDRVIAGKQLLEVETTTATEVEKPPSSKSEESEQKEKAPSSDEEKESGEKDSPKDVATKEKPIESASDKAETKDKDVENDKTDKPTSQTITEKKPDSKGKATQSSQTQTPGGTRRRRKYQPVESSDSDDSSDDDDIKKKPPPAKKSRTSNTDKSGGTTKEKEVLAEKTSKEADDKKDDKEEVSPPAEKTGESKASKNDKEEDKGQPPAKKARASANEDDKVDEEDPPPTKKVAASTGKDETDERAAKKAPSRANDDKDEKGERAKKSRSRSVDSKEEEDDNRRAKKARSDVADKPRERHSQSPGREDALPSVEEEDSMDISGSNLNDNVDSELSPGRGKKRREEPKKKKKEPRSYQAPITGDGSAKLEKTKDGWFIAAPSKNRKAYLRPKHELLDKLDEGLDLPAVAETVVMPLIVTPYDPARSSKQFSRKSKGGKDFKRFRKNSIIKGPRVSRIEMRAVLPKESDQQRALEEQQRAIDAQQRMADELFHGGGGRNTKATKTTTRRRRNV</sequence>
<comment type="caution">
    <text evidence="2">The sequence shown here is derived from an EMBL/GenBank/DDBJ whole genome shotgun (WGS) entry which is preliminary data.</text>
</comment>
<proteinExistence type="predicted"/>
<reference evidence="2" key="1">
    <citation type="submission" date="2020-06" db="EMBL/GenBank/DDBJ databases">
        <authorList>
            <consortium name="Plant Systems Biology data submission"/>
        </authorList>
    </citation>
    <scope>NUCLEOTIDE SEQUENCE</scope>
    <source>
        <strain evidence="2">D6</strain>
    </source>
</reference>
<dbReference type="PANTHER" id="PTHR12162:SF0">
    <property type="entry name" value="NIBRIN"/>
    <property type="match status" value="1"/>
</dbReference>
<organism evidence="2 3">
    <name type="scientific">Seminavis robusta</name>
    <dbReference type="NCBI Taxonomy" id="568900"/>
    <lineage>
        <taxon>Eukaryota</taxon>
        <taxon>Sar</taxon>
        <taxon>Stramenopiles</taxon>
        <taxon>Ochrophyta</taxon>
        <taxon>Bacillariophyta</taxon>
        <taxon>Bacillariophyceae</taxon>
        <taxon>Bacillariophycidae</taxon>
        <taxon>Naviculales</taxon>
        <taxon>Naviculaceae</taxon>
        <taxon>Seminavis</taxon>
    </lineage>
</organism>